<evidence type="ECO:0000313" key="2">
    <source>
        <dbReference type="Proteomes" id="UP000094565"/>
    </source>
</evidence>
<evidence type="ECO:0000313" key="1">
    <source>
        <dbReference type="EMBL" id="ANZ73522.1"/>
    </source>
</evidence>
<dbReference type="GO" id="GO:0000973">
    <property type="term" value="P:post-transcriptional tethering of RNA polymerase II gene DNA at nuclear periphery"/>
    <property type="evidence" value="ECO:0007669"/>
    <property type="project" value="TreeGrafter"/>
</dbReference>
<dbReference type="GO" id="GO:0016973">
    <property type="term" value="P:poly(A)+ mRNA export from nucleus"/>
    <property type="evidence" value="ECO:0007669"/>
    <property type="project" value="TreeGrafter"/>
</dbReference>
<dbReference type="PANTHER" id="PTHR12732">
    <property type="entry name" value="UNCHARACTERIZED PROTEASOME COMPONENT REGION PCI-CONTAINING"/>
    <property type="match status" value="1"/>
</dbReference>
<dbReference type="GO" id="GO:0070390">
    <property type="term" value="C:transcription export complex 2"/>
    <property type="evidence" value="ECO:0007669"/>
    <property type="project" value="TreeGrafter"/>
</dbReference>
<organism evidence="1 2">
    <name type="scientific">Komagataella pastoris</name>
    <name type="common">Yeast</name>
    <name type="synonym">Pichia pastoris</name>
    <dbReference type="NCBI Taxonomy" id="4922"/>
    <lineage>
        <taxon>Eukaryota</taxon>
        <taxon>Fungi</taxon>
        <taxon>Dikarya</taxon>
        <taxon>Ascomycota</taxon>
        <taxon>Saccharomycotina</taxon>
        <taxon>Pichiomycetes</taxon>
        <taxon>Pichiales</taxon>
        <taxon>Pichiaceae</taxon>
        <taxon>Komagataella</taxon>
    </lineage>
</organism>
<dbReference type="InterPro" id="IPR045114">
    <property type="entry name" value="Csn12-like"/>
</dbReference>
<dbReference type="GO" id="GO:0003723">
    <property type="term" value="F:RNA binding"/>
    <property type="evidence" value="ECO:0007669"/>
    <property type="project" value="InterPro"/>
</dbReference>
<dbReference type="InterPro" id="IPR036388">
    <property type="entry name" value="WH-like_DNA-bd_sf"/>
</dbReference>
<gene>
    <name evidence="1" type="primary">THP1</name>
    <name evidence="1" type="ORF">ATY40_BA7501311</name>
</gene>
<accession>A0A1B2J6B6</accession>
<proteinExistence type="predicted"/>
<keyword evidence="2" id="KW-1185">Reference proteome</keyword>
<dbReference type="PANTHER" id="PTHR12732:SF8">
    <property type="entry name" value="NUCLEAR MRNA EXPORT PROTEIN THP1"/>
    <property type="match status" value="1"/>
</dbReference>
<dbReference type="SMART" id="SM00753">
    <property type="entry name" value="PAM"/>
    <property type="match status" value="1"/>
</dbReference>
<dbReference type="AlphaFoldDB" id="A0A1B2J6B6"/>
<reference evidence="1 2" key="1">
    <citation type="submission" date="2016-02" db="EMBL/GenBank/DDBJ databases">
        <title>Comparative genomic and transcriptomic foundation for Pichia pastoris.</title>
        <authorList>
            <person name="Love K.R."/>
            <person name="Shah K.A."/>
            <person name="Whittaker C.A."/>
            <person name="Wu J."/>
            <person name="Bartlett M.C."/>
            <person name="Ma D."/>
            <person name="Leeson R.L."/>
            <person name="Priest M."/>
            <person name="Young S.K."/>
            <person name="Love J.C."/>
        </authorList>
    </citation>
    <scope>NUCLEOTIDE SEQUENCE [LARGE SCALE GENOMIC DNA]</scope>
    <source>
        <strain evidence="1 2">ATCC 28485</strain>
    </source>
</reference>
<dbReference type="Proteomes" id="UP000094565">
    <property type="component" value="Chromosome 1"/>
</dbReference>
<dbReference type="EMBL" id="CP014584">
    <property type="protein sequence ID" value="ANZ73522.1"/>
    <property type="molecule type" value="Genomic_DNA"/>
</dbReference>
<dbReference type="Gene3D" id="1.10.10.10">
    <property type="entry name" value="Winged helix-like DNA-binding domain superfamily/Winged helix DNA-binding domain"/>
    <property type="match status" value="1"/>
</dbReference>
<dbReference type="OrthoDB" id="5404651at2759"/>
<protein>
    <submittedName>
        <fullName evidence="1">BA75_01311T0</fullName>
    </submittedName>
</protein>
<dbReference type="GO" id="GO:0003690">
    <property type="term" value="F:double-stranded DNA binding"/>
    <property type="evidence" value="ECO:0007669"/>
    <property type="project" value="InterPro"/>
</dbReference>
<name>A0A1B2J6B6_PICPA</name>
<dbReference type="GO" id="GO:0006368">
    <property type="term" value="P:transcription elongation by RNA polymerase II"/>
    <property type="evidence" value="ECO:0007669"/>
    <property type="project" value="TreeGrafter"/>
</dbReference>
<sequence length="465" mass="54269">MSQLEIFFKKIHSTIQLPEKEASESLKKQLTMNPKSPHLPKLQVDLQNQSEQTISKFVQDQQFFGGEWARFESLIVSYLKFVRNFDPWSILKSIDLMIGVVDELASSLNKQQHYKYLFGTLVDYVILLHPLVKLVDKKLLIIKKRNSYYPRLTQMSTILQKAFNNIRNQRDPTGQISRNQQLVLFLLGIKTCYIYFNINHLLRCNDIFSNMNVLKLDAKIIPKSQLIQYRFLLGKFSFIQNNFMTAFVQLSWCLNNAYINNTSHRTKNIELILKYLIPSSLIVGKIPNLDTLNQLLSSQDKHPLIELYRPMISTLKKGNVFEFHKYLFDNESYFLKMNVLLPLLQRLRILLFRNLVRKLVLIEPPVNNSLRFSSIKTALSVSISPNQNSYFQNNYSYLIVTNESQIDDSFVENLMISLIDQNLIKGKLVNESHRIIVSKADTFPEIPTIYSTKFAVDSSFDWLDQ</sequence>